<proteinExistence type="predicted"/>
<dbReference type="Gene3D" id="2.60.120.10">
    <property type="entry name" value="Jelly Rolls"/>
    <property type="match status" value="1"/>
</dbReference>
<evidence type="ECO:0008006" key="3">
    <source>
        <dbReference type="Google" id="ProtNLM"/>
    </source>
</evidence>
<keyword evidence="2" id="KW-1185">Reference proteome</keyword>
<accession>A0A239LFI2</accession>
<evidence type="ECO:0000313" key="2">
    <source>
        <dbReference type="Proteomes" id="UP000198284"/>
    </source>
</evidence>
<dbReference type="InterPro" id="IPR011051">
    <property type="entry name" value="RmlC_Cupin_sf"/>
</dbReference>
<dbReference type="AlphaFoldDB" id="A0A239LFI2"/>
<protein>
    <recommendedName>
        <fullName evidence="3">Cupin domain-containing protein</fullName>
    </recommendedName>
</protein>
<organism evidence="1 2">
    <name type="scientific">Noviherbaspirillum humi</name>
    <dbReference type="NCBI Taxonomy" id="1688639"/>
    <lineage>
        <taxon>Bacteria</taxon>
        <taxon>Pseudomonadati</taxon>
        <taxon>Pseudomonadota</taxon>
        <taxon>Betaproteobacteria</taxon>
        <taxon>Burkholderiales</taxon>
        <taxon>Oxalobacteraceae</taxon>
        <taxon>Noviherbaspirillum</taxon>
    </lineage>
</organism>
<dbReference type="EMBL" id="FZOT01000022">
    <property type="protein sequence ID" value="SNT29231.1"/>
    <property type="molecule type" value="Genomic_DNA"/>
</dbReference>
<dbReference type="InterPro" id="IPR014710">
    <property type="entry name" value="RmlC-like_jellyroll"/>
</dbReference>
<evidence type="ECO:0000313" key="1">
    <source>
        <dbReference type="EMBL" id="SNT29231.1"/>
    </source>
</evidence>
<sequence length="122" mass="13688">MKYRTHDDGPLTSISVVPGAVVIEMDFDVPGCHTRLHAHTFDHWMECVRGSARVEIDGIESIVGPGDRYLVEAHKKHAVHPLALDTLLRCVHEHADIHPDKTDGEGIPLEWLQRLTDDWGVV</sequence>
<dbReference type="OrthoDB" id="9814751at2"/>
<gene>
    <name evidence="1" type="ORF">SAMN06265795_12260</name>
</gene>
<dbReference type="Proteomes" id="UP000198284">
    <property type="component" value="Unassembled WGS sequence"/>
</dbReference>
<reference evidence="1 2" key="1">
    <citation type="submission" date="2017-06" db="EMBL/GenBank/DDBJ databases">
        <authorList>
            <person name="Kim H.J."/>
            <person name="Triplett B.A."/>
        </authorList>
    </citation>
    <scope>NUCLEOTIDE SEQUENCE [LARGE SCALE GENOMIC DNA]</scope>
    <source>
        <strain evidence="1 2">U15</strain>
    </source>
</reference>
<name>A0A239LFI2_9BURK</name>
<dbReference type="RefSeq" id="WP_089401442.1">
    <property type="nucleotide sequence ID" value="NZ_FZOT01000022.1"/>
</dbReference>
<dbReference type="SUPFAM" id="SSF51182">
    <property type="entry name" value="RmlC-like cupins"/>
    <property type="match status" value="1"/>
</dbReference>